<evidence type="ECO:0000313" key="1">
    <source>
        <dbReference type="EMBL" id="MDQ1187043.1"/>
    </source>
</evidence>
<comment type="caution">
    <text evidence="1">The sequence shown here is derived from an EMBL/GenBank/DDBJ whole genome shotgun (WGS) entry which is preliminary data.</text>
</comment>
<dbReference type="Proteomes" id="UP001224781">
    <property type="component" value="Unassembled WGS sequence"/>
</dbReference>
<dbReference type="RefSeq" id="WP_306934371.1">
    <property type="nucleotide sequence ID" value="NZ_JAUTBL010000002.1"/>
</dbReference>
<organism evidence="1 2">
    <name type="scientific">Agrobacterium larrymoorei</name>
    <dbReference type="NCBI Taxonomy" id="160699"/>
    <lineage>
        <taxon>Bacteria</taxon>
        <taxon>Pseudomonadati</taxon>
        <taxon>Pseudomonadota</taxon>
        <taxon>Alphaproteobacteria</taxon>
        <taxon>Hyphomicrobiales</taxon>
        <taxon>Rhizobiaceae</taxon>
        <taxon>Rhizobium/Agrobacterium group</taxon>
        <taxon>Agrobacterium</taxon>
    </lineage>
</organism>
<name>A0ABU0UQM5_9HYPH</name>
<protein>
    <recommendedName>
        <fullName evidence="3">DUF2332 domain-containing protein</fullName>
    </recommendedName>
</protein>
<accession>A0ABU0UQM5</accession>
<reference evidence="1 2" key="1">
    <citation type="submission" date="2023-07" db="EMBL/GenBank/DDBJ databases">
        <title>Functional and genomic diversity of the sorghum phyllosphere microbiome.</title>
        <authorList>
            <person name="Shade A."/>
        </authorList>
    </citation>
    <scope>NUCLEOTIDE SEQUENCE [LARGE SCALE GENOMIC DNA]</scope>
    <source>
        <strain evidence="1 2">SORGH_AS_1126</strain>
    </source>
</reference>
<evidence type="ECO:0000313" key="2">
    <source>
        <dbReference type="Proteomes" id="UP001224781"/>
    </source>
</evidence>
<dbReference type="Pfam" id="PF10094">
    <property type="entry name" value="DUF2332"/>
    <property type="match status" value="1"/>
</dbReference>
<sequence>MPEAIVRAAFLTQADAFDGLGSPFTARLCRLLSEKLEPTHGAVAHTLLTWPGPPGPSDDSVPLRIAGALHALVLSERISPLTELPDNALWPAVQQAFQQHEAFILKRLTSPPQTNEVRRSAALLPGLFIVAERTGKPLILSEVGASVGLNLQLDRYRYRLGETEWGPESAVVLSPEWRGTASSAPSSFTVLDRAGCDLNPLNPSSPDDRLRQLSYIWADQKDRLERTQNALSIAAENHLQVEKADAIDWLAKRLAEPRQGAAHVIFHSVAWQYFPDALKQKGEALIAEAGKRATPDAPLARFQMEGDGQPRGAALTLQIWPTGEKQEIGRADFHGRWVEWRGWVG</sequence>
<keyword evidence="2" id="KW-1185">Reference proteome</keyword>
<proteinExistence type="predicted"/>
<dbReference type="EMBL" id="JAUTBL010000002">
    <property type="protein sequence ID" value="MDQ1187043.1"/>
    <property type="molecule type" value="Genomic_DNA"/>
</dbReference>
<dbReference type="PIRSF" id="PIRSF012608">
    <property type="entry name" value="UCP012608"/>
    <property type="match status" value="1"/>
</dbReference>
<evidence type="ECO:0008006" key="3">
    <source>
        <dbReference type="Google" id="ProtNLM"/>
    </source>
</evidence>
<dbReference type="InterPro" id="IPR011200">
    <property type="entry name" value="UCP012608"/>
</dbReference>
<gene>
    <name evidence="1" type="ORF">QE408_004186</name>
</gene>